<keyword evidence="3" id="KW-1185">Reference proteome</keyword>
<proteinExistence type="predicted"/>
<dbReference type="STRING" id="71657.SAMN02982996_02623"/>
<dbReference type="InterPro" id="IPR036736">
    <property type="entry name" value="ACP-like_sf"/>
</dbReference>
<protein>
    <submittedName>
        <fullName evidence="2">Acyl carrier protein</fullName>
    </submittedName>
</protein>
<dbReference type="Pfam" id="PF00550">
    <property type="entry name" value="PP-binding"/>
    <property type="match status" value="1"/>
</dbReference>
<dbReference type="GeneID" id="97765475"/>
<dbReference type="EMBL" id="FNQS01000009">
    <property type="protein sequence ID" value="SEA83034.1"/>
    <property type="molecule type" value="Genomic_DNA"/>
</dbReference>
<accession>A0A1H4ED97</accession>
<dbReference type="SUPFAM" id="SSF47336">
    <property type="entry name" value="ACP-like"/>
    <property type="match status" value="1"/>
</dbReference>
<dbReference type="AlphaFoldDB" id="A0A1H4ED97"/>
<dbReference type="InterPro" id="IPR009081">
    <property type="entry name" value="PP-bd_ACP"/>
</dbReference>
<organism evidence="2 3">
    <name type="scientific">Lonsdalea quercina</name>
    <dbReference type="NCBI Taxonomy" id="71657"/>
    <lineage>
        <taxon>Bacteria</taxon>
        <taxon>Pseudomonadati</taxon>
        <taxon>Pseudomonadota</taxon>
        <taxon>Gammaproteobacteria</taxon>
        <taxon>Enterobacterales</taxon>
        <taxon>Pectobacteriaceae</taxon>
        <taxon>Lonsdalea</taxon>
    </lineage>
</organism>
<dbReference type="Proteomes" id="UP000187280">
    <property type="component" value="Unassembled WGS sequence"/>
</dbReference>
<evidence type="ECO:0000313" key="3">
    <source>
        <dbReference type="Proteomes" id="UP000187280"/>
    </source>
</evidence>
<name>A0A1H4ED97_9GAMM</name>
<dbReference type="Gene3D" id="1.10.1200.10">
    <property type="entry name" value="ACP-like"/>
    <property type="match status" value="1"/>
</dbReference>
<gene>
    <name evidence="2" type="ORF">SAMN02982996_02623</name>
</gene>
<evidence type="ECO:0000313" key="2">
    <source>
        <dbReference type="EMBL" id="SEA83034.1"/>
    </source>
</evidence>
<feature type="domain" description="Carrier" evidence="1">
    <location>
        <begin position="1"/>
        <end position="79"/>
    </location>
</feature>
<reference evidence="2 3" key="1">
    <citation type="submission" date="2016-10" db="EMBL/GenBank/DDBJ databases">
        <authorList>
            <person name="de Groot N.N."/>
        </authorList>
    </citation>
    <scope>NUCLEOTIDE SEQUENCE [LARGE SCALE GENOMIC DNA]</scope>
    <source>
        <strain evidence="2 3">ATCC 29281</strain>
    </source>
</reference>
<dbReference type="PROSITE" id="PS50075">
    <property type="entry name" value="CARRIER"/>
    <property type="match status" value="1"/>
</dbReference>
<evidence type="ECO:0000259" key="1">
    <source>
        <dbReference type="PROSITE" id="PS50075"/>
    </source>
</evidence>
<dbReference type="RefSeq" id="WP_074728955.1">
    <property type="nucleotide sequence ID" value="NZ_FNQS01000009.1"/>
</dbReference>
<dbReference type="eggNOG" id="ENOG50335VI">
    <property type="taxonomic scope" value="Bacteria"/>
</dbReference>
<sequence length="84" mass="9357">METLSVIKQALQDVLETPSLAVTEATRFEDDLDLDSVNFVQFLLTLEDSIEGLMFDPDHISQHSFSSVGSLVEWLDAWQGAQSV</sequence>